<evidence type="ECO:0008006" key="5">
    <source>
        <dbReference type="Google" id="ProtNLM"/>
    </source>
</evidence>
<dbReference type="PROSITE" id="PS51257">
    <property type="entry name" value="PROKAR_LIPOPROTEIN"/>
    <property type="match status" value="1"/>
</dbReference>
<evidence type="ECO:0000313" key="3">
    <source>
        <dbReference type="EMBL" id="QJX81216.1"/>
    </source>
</evidence>
<keyword evidence="2" id="KW-0732">Signal</keyword>
<evidence type="ECO:0000313" key="4">
    <source>
        <dbReference type="Proteomes" id="UP000501076"/>
    </source>
</evidence>
<dbReference type="EMBL" id="CP045275">
    <property type="protein sequence ID" value="QJX81216.1"/>
    <property type="molecule type" value="Genomic_DNA"/>
</dbReference>
<geneLocation type="plasmid" evidence="4">
    <name>pfdu301c</name>
</geneLocation>
<sequence length="213" mass="23402">MNKKMVVLCISLAGALATGSLVGCSNQNDSSQNTSQSKNSSSEDKLNLQQYSKDPDSKQQGEDFDLIGTLDKETNNELTLVIDGEKVKIPKSKSFKKEKDTPKDIDGKQVNVEIDAKNNNAESLELTPQAKADSNGIYEKDADGDYSIIGKLINETDNDVTVEVSSGKKTYKKAKDFEQDDDNTSGDSKNKVVRLEVKKNDEVESLEVEPEDQ</sequence>
<proteinExistence type="predicted"/>
<dbReference type="Proteomes" id="UP000501076">
    <property type="component" value="Plasmid pFDU301C"/>
</dbReference>
<evidence type="ECO:0000256" key="1">
    <source>
        <dbReference type="SAM" id="MobiDB-lite"/>
    </source>
</evidence>
<evidence type="ECO:0000256" key="2">
    <source>
        <dbReference type="SAM" id="SignalP"/>
    </source>
</evidence>
<dbReference type="AlphaFoldDB" id="A0A6M6E6T4"/>
<accession>A0A6M6E6T4</accession>
<feature type="compositionally biased region" description="Low complexity" evidence="1">
    <location>
        <begin position="25"/>
        <end position="40"/>
    </location>
</feature>
<feature type="chain" id="PRO_5026804792" description="Lipoprotein" evidence="2">
    <location>
        <begin position="24"/>
        <end position="213"/>
    </location>
</feature>
<gene>
    <name evidence="3" type="ORF">FDZ14_34485</name>
</gene>
<organism evidence="3 4">
    <name type="scientific">Priestia megaterium</name>
    <name type="common">Bacillus megaterium</name>
    <dbReference type="NCBI Taxonomy" id="1404"/>
    <lineage>
        <taxon>Bacteria</taxon>
        <taxon>Bacillati</taxon>
        <taxon>Bacillota</taxon>
        <taxon>Bacilli</taxon>
        <taxon>Bacillales</taxon>
        <taxon>Bacillaceae</taxon>
        <taxon>Priestia</taxon>
    </lineage>
</organism>
<dbReference type="RefSeq" id="WP_171779196.1">
    <property type="nucleotide sequence ID" value="NZ_CP045275.1"/>
</dbReference>
<feature type="signal peptide" evidence="2">
    <location>
        <begin position="1"/>
        <end position="23"/>
    </location>
</feature>
<keyword evidence="3" id="KW-0614">Plasmid</keyword>
<name>A0A6M6E6T4_PRIMG</name>
<protein>
    <recommendedName>
        <fullName evidence="5">Lipoprotein</fullName>
    </recommendedName>
</protein>
<feature type="region of interest" description="Disordered" evidence="1">
    <location>
        <begin position="161"/>
        <end position="196"/>
    </location>
</feature>
<reference evidence="3 4" key="1">
    <citation type="submission" date="2019-10" db="EMBL/GenBank/DDBJ databases">
        <title>Complete genome sequences for adaption low water activity.</title>
        <authorList>
            <person name="Zhao L."/>
            <person name="Zhong J."/>
        </authorList>
    </citation>
    <scope>NUCLEOTIDE SEQUENCE [LARGE SCALE GENOMIC DNA]</scope>
    <source>
        <strain evidence="3 4">FDU301</strain>
        <plasmid evidence="4">pfdu301c</plasmid>
    </source>
</reference>
<feature type="region of interest" description="Disordered" evidence="1">
    <location>
        <begin position="25"/>
        <end position="65"/>
    </location>
</feature>